<dbReference type="OrthoDB" id="9808822at2"/>
<keyword evidence="4" id="KW-1185">Reference proteome</keyword>
<gene>
    <name evidence="3" type="ORF">AWC14_21965</name>
</gene>
<dbReference type="Pfam" id="PF07683">
    <property type="entry name" value="CobW_C"/>
    <property type="match status" value="1"/>
</dbReference>
<dbReference type="EMBL" id="LQPE01000022">
    <property type="protein sequence ID" value="ORW09363.1"/>
    <property type="molecule type" value="Genomic_DNA"/>
</dbReference>
<evidence type="ECO:0000256" key="1">
    <source>
        <dbReference type="SAM" id="MobiDB-lite"/>
    </source>
</evidence>
<dbReference type="InterPro" id="IPR011629">
    <property type="entry name" value="CobW-like_C"/>
</dbReference>
<dbReference type="InterPro" id="IPR027417">
    <property type="entry name" value="P-loop_NTPase"/>
</dbReference>
<feature type="region of interest" description="Disordered" evidence="1">
    <location>
        <begin position="209"/>
        <end position="228"/>
    </location>
</feature>
<name>A0A1X1YE62_9MYCO</name>
<comment type="caution">
    <text evidence="3">The sequence shown here is derived from an EMBL/GenBank/DDBJ whole genome shotgun (WGS) entry which is preliminary data.</text>
</comment>
<evidence type="ECO:0000313" key="3">
    <source>
        <dbReference type="EMBL" id="ORW09363.1"/>
    </source>
</evidence>
<protein>
    <recommendedName>
        <fullName evidence="2">CobW C-terminal domain-containing protein</fullName>
    </recommendedName>
</protein>
<dbReference type="PANTHER" id="PTHR43603:SF1">
    <property type="entry name" value="ZINC-REGULATED GTPASE METALLOPROTEIN ACTIVATOR 1"/>
    <property type="match status" value="1"/>
</dbReference>
<dbReference type="PANTHER" id="PTHR43603">
    <property type="entry name" value="COBW DOMAIN-CONTAINING PROTEIN DDB_G0274527"/>
    <property type="match status" value="1"/>
</dbReference>
<dbReference type="SMART" id="SM00833">
    <property type="entry name" value="CobW_C"/>
    <property type="match status" value="1"/>
</dbReference>
<dbReference type="SUPFAM" id="SSF90002">
    <property type="entry name" value="Hypothetical protein YjiA, C-terminal domain"/>
    <property type="match status" value="1"/>
</dbReference>
<organism evidence="3 4">
    <name type="scientific">Mycobacterium kyorinense</name>
    <dbReference type="NCBI Taxonomy" id="487514"/>
    <lineage>
        <taxon>Bacteria</taxon>
        <taxon>Bacillati</taxon>
        <taxon>Actinomycetota</taxon>
        <taxon>Actinomycetes</taxon>
        <taxon>Mycobacteriales</taxon>
        <taxon>Mycobacteriaceae</taxon>
        <taxon>Mycobacterium</taxon>
    </lineage>
</organism>
<dbReference type="InterPro" id="IPR003495">
    <property type="entry name" value="CobW/HypB/UreG_nucleotide-bd"/>
</dbReference>
<dbReference type="Pfam" id="PF02492">
    <property type="entry name" value="cobW"/>
    <property type="match status" value="1"/>
</dbReference>
<accession>A0A1X1YE62</accession>
<evidence type="ECO:0000313" key="4">
    <source>
        <dbReference type="Proteomes" id="UP000193487"/>
    </source>
</evidence>
<dbReference type="NCBIfam" id="NF047431">
    <property type="entry name" value="hiber_recruit"/>
    <property type="match status" value="1"/>
</dbReference>
<feature type="compositionally biased region" description="Basic and acidic residues" evidence="1">
    <location>
        <begin position="209"/>
        <end position="220"/>
    </location>
</feature>
<dbReference type="Gene3D" id="3.40.50.300">
    <property type="entry name" value="P-loop containing nucleotide triphosphate hydrolases"/>
    <property type="match status" value="1"/>
</dbReference>
<dbReference type="AlphaFoldDB" id="A0A1X1YE62"/>
<feature type="region of interest" description="Disordered" evidence="1">
    <location>
        <begin position="376"/>
        <end position="399"/>
    </location>
</feature>
<reference evidence="3 4" key="1">
    <citation type="submission" date="2016-01" db="EMBL/GenBank/DDBJ databases">
        <title>The new phylogeny of the genus Mycobacterium.</title>
        <authorList>
            <person name="Tarcisio F."/>
            <person name="Conor M."/>
            <person name="Antonella G."/>
            <person name="Elisabetta G."/>
            <person name="Giulia F.S."/>
            <person name="Sara T."/>
            <person name="Anna F."/>
            <person name="Clotilde B."/>
            <person name="Roberto B."/>
            <person name="Veronica D.S."/>
            <person name="Fabio R."/>
            <person name="Monica P."/>
            <person name="Olivier J."/>
            <person name="Enrico T."/>
            <person name="Nicola S."/>
        </authorList>
    </citation>
    <scope>NUCLEOTIDE SEQUENCE [LARGE SCALE GENOMIC DNA]</scope>
    <source>
        <strain evidence="3 4">DSM 45166</strain>
    </source>
</reference>
<dbReference type="InterPro" id="IPR051927">
    <property type="entry name" value="Zn_Chap_cDPG_Synth"/>
</dbReference>
<feature type="domain" description="CobW C-terminal" evidence="2">
    <location>
        <begin position="235"/>
        <end position="351"/>
    </location>
</feature>
<dbReference type="Proteomes" id="UP000193487">
    <property type="component" value="Unassembled WGS sequence"/>
</dbReference>
<dbReference type="RefSeq" id="WP_045377578.1">
    <property type="nucleotide sequence ID" value="NZ_BBKA01000042.1"/>
</dbReference>
<proteinExistence type="predicted"/>
<evidence type="ECO:0000259" key="2">
    <source>
        <dbReference type="SMART" id="SM00833"/>
    </source>
</evidence>
<sequence length="399" mass="44030">MRTPVVLVAGQGDTDAVTGSLLRKPGTLVVEHRFDGHIVRRTLIMLRRGELVTAETILELAHGCVACTIRNDLLILLRQLHRRDDVKRIVVHLSPWLEPEPICVAIDHVRIRVAPGYIDGPAARDVAIAAVLTCVDAHSWLQQALGDEELDDGRTVAQVVVGQAEFADVLVLTHPEPTTLAVLRRLAPRARITVSTERVEMALAHIDSAARRGRSDEPHDPLLAGEPPLHAEDGVQIVEFNARRPFHPERLHEAVDVLLEGVIRTRGRAWLANQPEHCAWIESAGGGMRISSARKWLAALSSSELAYVDPQRRVLAELIWEPGIGDRHTSIMVLACGAQPAEILDALGRALLTDDEMATPQQWSRYADPFGEWHEDPCDELPELANEFPSHGNRGGEPR</sequence>